<dbReference type="InterPro" id="IPR029063">
    <property type="entry name" value="SAM-dependent_MTases_sf"/>
</dbReference>
<dbReference type="RefSeq" id="WP_162421129.1">
    <property type="nucleotide sequence ID" value="NZ_WVIE01000001.1"/>
</dbReference>
<proteinExistence type="predicted"/>
<dbReference type="PANTHER" id="PTHR13610:SF11">
    <property type="entry name" value="METHYLTRANSFERASE DOMAIN-CONTAINING PROTEIN"/>
    <property type="match status" value="1"/>
</dbReference>
<evidence type="ECO:0000256" key="1">
    <source>
        <dbReference type="ARBA" id="ARBA00022603"/>
    </source>
</evidence>
<dbReference type="GO" id="GO:0031151">
    <property type="term" value="F:histone H3K79 methyltransferase activity"/>
    <property type="evidence" value="ECO:0007669"/>
    <property type="project" value="InterPro"/>
</dbReference>
<dbReference type="SUPFAM" id="SSF53335">
    <property type="entry name" value="S-adenosyl-L-methionine-dependent methyltransferases"/>
    <property type="match status" value="1"/>
</dbReference>
<reference evidence="5" key="1">
    <citation type="submission" date="2019-12" db="EMBL/GenBank/DDBJ databases">
        <title>High-Quality draft genome sequences of three cyanobacteria isolated from the limestone walls of the Old Cathedral of Coimbra.</title>
        <authorList>
            <person name="Tiago I."/>
            <person name="Soares F."/>
            <person name="Portugal A."/>
        </authorList>
    </citation>
    <scope>NUCLEOTIDE SEQUENCE</scope>
    <source>
        <strain evidence="5">A</strain>
    </source>
</reference>
<comment type="caution">
    <text evidence="5">The sequence shown here is derived from an EMBL/GenBank/DDBJ whole genome shotgun (WGS) entry which is preliminary data.</text>
</comment>
<dbReference type="Pfam" id="PF08123">
    <property type="entry name" value="DOT1"/>
    <property type="match status" value="1"/>
</dbReference>
<evidence type="ECO:0000259" key="4">
    <source>
        <dbReference type="Pfam" id="PF08123"/>
    </source>
</evidence>
<protein>
    <recommendedName>
        <fullName evidence="4">DOT1 domain-containing protein</fullName>
    </recommendedName>
</protein>
<dbReference type="GO" id="GO:0032259">
    <property type="term" value="P:methylation"/>
    <property type="evidence" value="ECO:0007669"/>
    <property type="project" value="UniProtKB-KW"/>
</dbReference>
<feature type="domain" description="DOT1" evidence="4">
    <location>
        <begin position="56"/>
        <end position="179"/>
    </location>
</feature>
<evidence type="ECO:0000313" key="5">
    <source>
        <dbReference type="EMBL" id="NDJ15715.1"/>
    </source>
</evidence>
<dbReference type="InterPro" id="IPR025789">
    <property type="entry name" value="DOT1_dom"/>
</dbReference>
<dbReference type="AlphaFoldDB" id="A0A8J7YYH4"/>
<dbReference type="EMBL" id="WVIE01000001">
    <property type="protein sequence ID" value="NDJ15715.1"/>
    <property type="molecule type" value="Genomic_DNA"/>
</dbReference>
<dbReference type="CDD" id="cd02440">
    <property type="entry name" value="AdoMet_MTases"/>
    <property type="match status" value="1"/>
</dbReference>
<keyword evidence="3" id="KW-0949">S-adenosyl-L-methionine</keyword>
<name>A0A8J7YYH4_9CYAN</name>
<organism evidence="5 6">
    <name type="scientific">Myxacorys almedinensis A</name>
    <dbReference type="NCBI Taxonomy" id="2690445"/>
    <lineage>
        <taxon>Bacteria</taxon>
        <taxon>Bacillati</taxon>
        <taxon>Cyanobacteriota</taxon>
        <taxon>Cyanophyceae</taxon>
        <taxon>Leptolyngbyales</taxon>
        <taxon>Leptolyngbyaceae</taxon>
        <taxon>Myxacorys</taxon>
        <taxon>Myxacorys almedinensis</taxon>
    </lineage>
</organism>
<accession>A0A8J7YYH4</accession>
<dbReference type="PANTHER" id="PTHR13610">
    <property type="entry name" value="METHYLTRANSFERASE DOMAIN-CONTAINING PROTEIN"/>
    <property type="match status" value="1"/>
</dbReference>
<gene>
    <name evidence="5" type="ORF">GS601_00160</name>
</gene>
<evidence type="ECO:0000313" key="6">
    <source>
        <dbReference type="Proteomes" id="UP000646053"/>
    </source>
</evidence>
<keyword evidence="1" id="KW-0489">Methyltransferase</keyword>
<dbReference type="Proteomes" id="UP000646053">
    <property type="component" value="Unassembled WGS sequence"/>
</dbReference>
<evidence type="ECO:0000256" key="2">
    <source>
        <dbReference type="ARBA" id="ARBA00022679"/>
    </source>
</evidence>
<evidence type="ECO:0000256" key="3">
    <source>
        <dbReference type="ARBA" id="ARBA00022691"/>
    </source>
</evidence>
<keyword evidence="2" id="KW-0808">Transferase</keyword>
<keyword evidence="6" id="KW-1185">Reference proteome</keyword>
<dbReference type="InterPro" id="IPR026170">
    <property type="entry name" value="FAM173A/B"/>
</dbReference>
<sequence>MRLARSSVLRSLELVGLSITAVSLSVLSPTVAQPPPIPLPVKLPITPDVPYVPTPQNVVNAMLNFANVTPTDFVYDLGSGDGRLVLTAVQKFGATGIGIEINPGLVQRSQASAAQLGISGEACTVVPCANRATFFQQDLFQTDLRKASVVTLYLLPKINVKLRPKLLSELKPGSRVVSHAFGMGDWKPDRTILVDDGGRPRSVYLWIVPVNLSGNWSGSMSTKAGRQLPYSVQVDQTFQAVRATVKVSGQTISLPQVQLMGDRLSLQHDQVFNGQKINIRFNGKIIGNNLQGTAELTTPTGTETYDLNAKRSEG</sequence>
<dbReference type="Gene3D" id="3.40.50.150">
    <property type="entry name" value="Vaccinia Virus protein VP39"/>
    <property type="match status" value="1"/>
</dbReference>